<keyword evidence="3" id="KW-1185">Reference proteome</keyword>
<proteinExistence type="predicted"/>
<dbReference type="AlphaFoldDB" id="A0A8H6YRH4"/>
<evidence type="ECO:0000313" key="3">
    <source>
        <dbReference type="Proteomes" id="UP000623467"/>
    </source>
</evidence>
<feature type="compositionally biased region" description="Low complexity" evidence="1">
    <location>
        <begin position="205"/>
        <end position="214"/>
    </location>
</feature>
<feature type="region of interest" description="Disordered" evidence="1">
    <location>
        <begin position="1"/>
        <end position="62"/>
    </location>
</feature>
<dbReference type="EMBL" id="JACAZH010000007">
    <property type="protein sequence ID" value="KAF7363839.1"/>
    <property type="molecule type" value="Genomic_DNA"/>
</dbReference>
<feature type="compositionally biased region" description="Low complexity" evidence="1">
    <location>
        <begin position="135"/>
        <end position="149"/>
    </location>
</feature>
<comment type="caution">
    <text evidence="2">The sequence shown here is derived from an EMBL/GenBank/DDBJ whole genome shotgun (WGS) entry which is preliminary data.</text>
</comment>
<feature type="region of interest" description="Disordered" evidence="1">
    <location>
        <begin position="131"/>
        <end position="231"/>
    </location>
</feature>
<feature type="compositionally biased region" description="Low complexity" evidence="1">
    <location>
        <begin position="390"/>
        <end position="412"/>
    </location>
</feature>
<evidence type="ECO:0000256" key="1">
    <source>
        <dbReference type="SAM" id="MobiDB-lite"/>
    </source>
</evidence>
<gene>
    <name evidence="2" type="ORF">MSAN_01041900</name>
</gene>
<evidence type="ECO:0000313" key="2">
    <source>
        <dbReference type="EMBL" id="KAF7363839.1"/>
    </source>
</evidence>
<name>A0A8H6YRH4_9AGAR</name>
<protein>
    <submittedName>
        <fullName evidence="2">Uncharacterized protein</fullName>
    </submittedName>
</protein>
<feature type="compositionally biased region" description="Polar residues" evidence="1">
    <location>
        <begin position="421"/>
        <end position="434"/>
    </location>
</feature>
<accession>A0A8H6YRH4</accession>
<feature type="region of interest" description="Disordered" evidence="1">
    <location>
        <begin position="367"/>
        <end position="440"/>
    </location>
</feature>
<dbReference type="Proteomes" id="UP000623467">
    <property type="component" value="Unassembled WGS sequence"/>
</dbReference>
<sequence length="641" mass="68603">MFPPHPPPGRFDSDPQPFSRRVPVQSAYPTSQLTSDDEASAKPVARGRAATMPSVASAPLRTSRSIEFMSFPPGGISPVQAPQPVLTPSFNGTSTLEASQSTVLFPTHPHDAEDGAIDIRVENPRTIFRNTQQTSSANSVPQVSQSSNNKSKKRKRPTNDHSEQSKPIKRQPWTPFAVRNPGAARRVKIFSSDPTKTTSRDVAHSAGPSCASSSAPPPPFQCPSGGLQPAYPPPTQGLVHLGVQLAHGRNRVIGHQPLSSRQNGMQAVTGSNIPILYPSFSAGAAAVTPPVRVTEGRRFLVKVSPAVKQLLRGQRCKLQTLTGLKLDEVLTRQEGASFSWIQLVDLETKRRWFLEIVEIVQDTTLGHGVPSSSRQLAQPTAPASYPNAVAGPSRLAAPARPSALSSLPGPSSVSQPMGFGAQSSRFPHSHQGPSSAPYARGMQIPSDAVYTSAGSMSVDQGMSFAAPATFGVEPSMGHPHHYLRHLSRRTRRPTQRRALAPWGAQMASQCQDSQMMPAVAPYMSDENNASTNFGPTAWTTHASGPHLPADDGLHMAESNCAPVSATSLHMHPASMIERFHSGSFPMRNELPFPTTDAALTASPANLFYGNMEAGTSASSMPDTSGNVPEDFWKGFLNLEES</sequence>
<feature type="compositionally biased region" description="Basic and acidic residues" evidence="1">
    <location>
        <begin position="157"/>
        <end position="166"/>
    </location>
</feature>
<organism evidence="2 3">
    <name type="scientific">Mycena sanguinolenta</name>
    <dbReference type="NCBI Taxonomy" id="230812"/>
    <lineage>
        <taxon>Eukaryota</taxon>
        <taxon>Fungi</taxon>
        <taxon>Dikarya</taxon>
        <taxon>Basidiomycota</taxon>
        <taxon>Agaricomycotina</taxon>
        <taxon>Agaricomycetes</taxon>
        <taxon>Agaricomycetidae</taxon>
        <taxon>Agaricales</taxon>
        <taxon>Marasmiineae</taxon>
        <taxon>Mycenaceae</taxon>
        <taxon>Mycena</taxon>
    </lineage>
</organism>
<reference evidence="2" key="1">
    <citation type="submission" date="2020-05" db="EMBL/GenBank/DDBJ databases">
        <title>Mycena genomes resolve the evolution of fungal bioluminescence.</title>
        <authorList>
            <person name="Tsai I.J."/>
        </authorList>
    </citation>
    <scope>NUCLEOTIDE SEQUENCE</scope>
    <source>
        <strain evidence="2">160909Yilan</strain>
    </source>
</reference>
<dbReference type="OrthoDB" id="10582594at2759"/>